<evidence type="ECO:0000256" key="1">
    <source>
        <dbReference type="SAM" id="Phobius"/>
    </source>
</evidence>
<reference evidence="2 3" key="1">
    <citation type="submission" date="2019-03" db="EMBL/GenBank/DDBJ databases">
        <title>Deep-cultivation of Planctomycetes and their phenomic and genomic characterization uncovers novel biology.</title>
        <authorList>
            <person name="Wiegand S."/>
            <person name="Jogler M."/>
            <person name="Boedeker C."/>
            <person name="Pinto D."/>
            <person name="Vollmers J."/>
            <person name="Rivas-Marin E."/>
            <person name="Kohn T."/>
            <person name="Peeters S.H."/>
            <person name="Heuer A."/>
            <person name="Rast P."/>
            <person name="Oberbeckmann S."/>
            <person name="Bunk B."/>
            <person name="Jeske O."/>
            <person name="Meyerdierks A."/>
            <person name="Storesund J.E."/>
            <person name="Kallscheuer N."/>
            <person name="Luecker S."/>
            <person name="Lage O.M."/>
            <person name="Pohl T."/>
            <person name="Merkel B.J."/>
            <person name="Hornburger P."/>
            <person name="Mueller R.-W."/>
            <person name="Bruemmer F."/>
            <person name="Labrenz M."/>
            <person name="Spormann A.M."/>
            <person name="Op den Camp H."/>
            <person name="Overmann J."/>
            <person name="Amann R."/>
            <person name="Jetten M.S.M."/>
            <person name="Mascher T."/>
            <person name="Medema M.H."/>
            <person name="Devos D.P."/>
            <person name="Kaster A.-K."/>
            <person name="Ovreas L."/>
            <person name="Rohde M."/>
            <person name="Galperin M.Y."/>
            <person name="Jogler C."/>
        </authorList>
    </citation>
    <scope>NUCLEOTIDE SEQUENCE [LARGE SCALE GENOMIC DNA]</scope>
    <source>
        <strain evidence="2 3">V144</strain>
    </source>
</reference>
<dbReference type="Proteomes" id="UP000318704">
    <property type="component" value="Chromosome"/>
</dbReference>
<sequence length="131" mass="14907">MVGLIWFVQIVHYPMYDLVGRSSFVKYQQAHQLRTTLVVGPMMLIEAATTVAIVYWPPPGMGPYFTWGGVALLFVVWFSTALLQVPRHHALSSGFDPVHHRALVVTNWIRTFAWSGRGLILISYLFQILPH</sequence>
<protein>
    <recommendedName>
        <fullName evidence="4">DUF1772 domain-containing protein</fullName>
    </recommendedName>
</protein>
<proteinExistence type="predicted"/>
<feature type="transmembrane region" description="Helical" evidence="1">
    <location>
        <begin position="36"/>
        <end position="58"/>
    </location>
</feature>
<evidence type="ECO:0000313" key="2">
    <source>
        <dbReference type="EMBL" id="QDT95345.1"/>
    </source>
</evidence>
<keyword evidence="1" id="KW-0812">Transmembrane</keyword>
<evidence type="ECO:0000313" key="3">
    <source>
        <dbReference type="Proteomes" id="UP000318704"/>
    </source>
</evidence>
<gene>
    <name evidence="2" type="ORF">V144x_07870</name>
</gene>
<keyword evidence="1" id="KW-1133">Transmembrane helix</keyword>
<name>A0A517VQP6_9PLAN</name>
<accession>A0A517VQP6</accession>
<organism evidence="2 3">
    <name type="scientific">Gimesia aquarii</name>
    <dbReference type="NCBI Taxonomy" id="2527964"/>
    <lineage>
        <taxon>Bacteria</taxon>
        <taxon>Pseudomonadati</taxon>
        <taxon>Planctomycetota</taxon>
        <taxon>Planctomycetia</taxon>
        <taxon>Planctomycetales</taxon>
        <taxon>Planctomycetaceae</taxon>
        <taxon>Gimesia</taxon>
    </lineage>
</organism>
<feature type="transmembrane region" description="Helical" evidence="1">
    <location>
        <begin position="64"/>
        <end position="83"/>
    </location>
</feature>
<dbReference type="EMBL" id="CP037920">
    <property type="protein sequence ID" value="QDT95345.1"/>
    <property type="molecule type" value="Genomic_DNA"/>
</dbReference>
<dbReference type="AlphaFoldDB" id="A0A517VQP6"/>
<dbReference type="KEGG" id="gaw:V144x_07870"/>
<evidence type="ECO:0008006" key="4">
    <source>
        <dbReference type="Google" id="ProtNLM"/>
    </source>
</evidence>
<keyword evidence="1" id="KW-0472">Membrane</keyword>